<dbReference type="InParanoid" id="A0A1X7SMU2"/>
<proteinExistence type="predicted"/>
<reference evidence="1" key="1">
    <citation type="submission" date="2017-05" db="UniProtKB">
        <authorList>
            <consortium name="EnsemblMetazoa"/>
        </authorList>
    </citation>
    <scope>IDENTIFICATION</scope>
</reference>
<dbReference type="AlphaFoldDB" id="A0A1X7SMU2"/>
<dbReference type="EnsemblMetazoa" id="Aqu2.1.03408_001">
    <property type="protein sequence ID" value="Aqu2.1.03408_001"/>
    <property type="gene ID" value="Aqu2.1.03408"/>
</dbReference>
<accession>A0A1X7SMU2</accession>
<protein>
    <submittedName>
        <fullName evidence="1">Uncharacterized protein</fullName>
    </submittedName>
</protein>
<evidence type="ECO:0000313" key="1">
    <source>
        <dbReference type="EnsemblMetazoa" id="Aqu2.1.03408_001"/>
    </source>
</evidence>
<name>A0A1X7SMU2_AMPQE</name>
<sequence>MGLDEKLKTKNKILKESLGEFLDLFIFYNCDSNELIFPVNNLCQQNREKISNEIRHRLLSSRPDIRLKVQIPVRWYVFDLNMKKEASSEPHGVISLESCYTIGHKLGINGAEVNQCLLYLDSVRLCIYYPNIIPHAVFTNPQFLIDSLSNIVRVSFVDDLQQILPEGVSSSDEAVQSLKRDGVLDESLLDSLGQIFIANLFSKSDLISLLQHFRIISPVTTASNTTKYFIPILLPTERLTGNQRAIFGASIDPLVITMNEENLLLQVINHYISYRTFVQDDLLVRVIFGKFACVF</sequence>
<dbReference type="OrthoDB" id="676979at2759"/>
<organism evidence="1">
    <name type="scientific">Amphimedon queenslandica</name>
    <name type="common">Sponge</name>
    <dbReference type="NCBI Taxonomy" id="400682"/>
    <lineage>
        <taxon>Eukaryota</taxon>
        <taxon>Metazoa</taxon>
        <taxon>Porifera</taxon>
        <taxon>Demospongiae</taxon>
        <taxon>Heteroscleromorpha</taxon>
        <taxon>Haplosclerida</taxon>
        <taxon>Niphatidae</taxon>
        <taxon>Amphimedon</taxon>
    </lineage>
</organism>